<dbReference type="RefSeq" id="XP_013789744.2">
    <property type="nucleotide sequence ID" value="XM_013934290.2"/>
</dbReference>
<name>A0ABM1BVZ7_LIMPO</name>
<protein>
    <submittedName>
        <fullName evidence="2">Uncharacterized protein LOC106473608</fullName>
    </submittedName>
</protein>
<proteinExistence type="predicted"/>
<accession>A0ABM1BVZ7</accession>
<organism evidence="1 2">
    <name type="scientific">Limulus polyphemus</name>
    <name type="common">Atlantic horseshoe crab</name>
    <dbReference type="NCBI Taxonomy" id="6850"/>
    <lineage>
        <taxon>Eukaryota</taxon>
        <taxon>Metazoa</taxon>
        <taxon>Ecdysozoa</taxon>
        <taxon>Arthropoda</taxon>
        <taxon>Chelicerata</taxon>
        <taxon>Merostomata</taxon>
        <taxon>Xiphosura</taxon>
        <taxon>Limulidae</taxon>
        <taxon>Limulus</taxon>
    </lineage>
</organism>
<sequence>MKVVVTLDDSQSVVYLDKLRGYPECKADINGGRATFLLPLDNIYACGTIRVLNKITGEKIFYHRVIVEYPKNPKEVILVKCVIPGEPRGYTFQNRTRRNVLPENFSEPE</sequence>
<evidence type="ECO:0000313" key="2">
    <source>
        <dbReference type="RefSeq" id="XP_013789744.2"/>
    </source>
</evidence>
<evidence type="ECO:0000313" key="1">
    <source>
        <dbReference type="Proteomes" id="UP000694941"/>
    </source>
</evidence>
<gene>
    <name evidence="2" type="primary">LOC106473608</name>
</gene>
<reference evidence="2" key="1">
    <citation type="submission" date="2025-08" db="UniProtKB">
        <authorList>
            <consortium name="RefSeq"/>
        </authorList>
    </citation>
    <scope>IDENTIFICATION</scope>
    <source>
        <tissue evidence="2">Muscle</tissue>
    </source>
</reference>
<dbReference type="GeneID" id="106473608"/>
<dbReference type="Proteomes" id="UP000694941">
    <property type="component" value="Unplaced"/>
</dbReference>
<keyword evidence="1" id="KW-1185">Reference proteome</keyword>